<gene>
    <name evidence="2" type="ORF">AB0759_11510</name>
</gene>
<accession>A0ABW8WJS5</accession>
<feature type="transmembrane region" description="Helical" evidence="1">
    <location>
        <begin position="81"/>
        <end position="98"/>
    </location>
</feature>
<reference evidence="2 3" key="1">
    <citation type="submission" date="2024-07" db="EMBL/GenBank/DDBJ databases">
        <authorList>
            <person name="Tripathy S."/>
        </authorList>
    </citation>
    <scope>NUCLEOTIDE SEQUENCE [LARGE SCALE GENOMIC DNA]</scope>
    <source>
        <strain evidence="2 3">VB-61278_2</strain>
    </source>
</reference>
<dbReference type="RefSeq" id="WP_336604378.1">
    <property type="nucleotide sequence ID" value="NZ_JBFQGM010000003.1"/>
</dbReference>
<feature type="transmembrane region" description="Helical" evidence="1">
    <location>
        <begin position="18"/>
        <end position="35"/>
    </location>
</feature>
<feature type="transmembrane region" description="Helical" evidence="1">
    <location>
        <begin position="105"/>
        <end position="121"/>
    </location>
</feature>
<evidence type="ECO:0000313" key="2">
    <source>
        <dbReference type="EMBL" id="MFL9461253.1"/>
    </source>
</evidence>
<evidence type="ECO:0008006" key="4">
    <source>
        <dbReference type="Google" id="ProtNLM"/>
    </source>
</evidence>
<protein>
    <recommendedName>
        <fullName evidence="4">Lycopene cyclase domain-containing protein</fullName>
    </recommendedName>
</protein>
<evidence type="ECO:0000313" key="3">
    <source>
        <dbReference type="Proteomes" id="UP001628874"/>
    </source>
</evidence>
<name>A0ABW8WJS5_9CYAN</name>
<keyword evidence="1" id="KW-0812">Transmembrane</keyword>
<feature type="transmembrane region" description="Helical" evidence="1">
    <location>
        <begin position="55"/>
        <end position="75"/>
    </location>
</feature>
<dbReference type="Proteomes" id="UP001628874">
    <property type="component" value="Unassembled WGS sequence"/>
</dbReference>
<dbReference type="EMBL" id="JBFQGM010000003">
    <property type="protein sequence ID" value="MFL9461253.1"/>
    <property type="molecule type" value="Genomic_DNA"/>
</dbReference>
<sequence>MAVITSEIDFLNIFLENFLFFAIATSFFLVTGWAWRNTKPYDLPKPLPNWFRIWFLTMQIGGIILPLVGLVWVIWQGYFSAAIVLISYFFMLGLQILSESLSLRWFHSFVFVMIPYLYLPYRVWQLYQGLMLLNPVSDLAWIRNLLFIEIVLWTGNYALDLSQLPRLVRWEVREEIVSR</sequence>
<proteinExistence type="predicted"/>
<keyword evidence="3" id="KW-1185">Reference proteome</keyword>
<keyword evidence="1" id="KW-0472">Membrane</keyword>
<comment type="caution">
    <text evidence="2">The sequence shown here is derived from an EMBL/GenBank/DDBJ whole genome shotgun (WGS) entry which is preliminary data.</text>
</comment>
<organism evidence="2 3">
    <name type="scientific">Scytonema tolypothrichoides VB-61278_2</name>
    <dbReference type="NCBI Taxonomy" id="3232314"/>
    <lineage>
        <taxon>Bacteria</taxon>
        <taxon>Bacillati</taxon>
        <taxon>Cyanobacteriota</taxon>
        <taxon>Cyanophyceae</taxon>
        <taxon>Nostocales</taxon>
        <taxon>Scytonemataceae</taxon>
        <taxon>Scytonema</taxon>
    </lineage>
</organism>
<keyword evidence="1" id="KW-1133">Transmembrane helix</keyword>
<evidence type="ECO:0000256" key="1">
    <source>
        <dbReference type="SAM" id="Phobius"/>
    </source>
</evidence>